<name>A0A2V5IQ53_9MICC</name>
<dbReference type="PANTHER" id="PTHR43818:SF11">
    <property type="entry name" value="BCDNA.GH03377"/>
    <property type="match status" value="1"/>
</dbReference>
<evidence type="ECO:0000259" key="3">
    <source>
        <dbReference type="Pfam" id="PF01408"/>
    </source>
</evidence>
<organism evidence="5 6">
    <name type="scientific">Arthrobacter psychrolactophilus</name>
    <dbReference type="NCBI Taxonomy" id="92442"/>
    <lineage>
        <taxon>Bacteria</taxon>
        <taxon>Bacillati</taxon>
        <taxon>Actinomycetota</taxon>
        <taxon>Actinomycetes</taxon>
        <taxon>Micrococcales</taxon>
        <taxon>Micrococcaceae</taxon>
        <taxon>Arthrobacter</taxon>
    </lineage>
</organism>
<feature type="domain" description="Gfo/Idh/MocA-like oxidoreductase N-terminal" evidence="3">
    <location>
        <begin position="9"/>
        <end position="129"/>
    </location>
</feature>
<dbReference type="InterPro" id="IPR036291">
    <property type="entry name" value="NAD(P)-bd_dom_sf"/>
</dbReference>
<dbReference type="InterPro" id="IPR050463">
    <property type="entry name" value="Gfo/Idh/MocA_oxidrdct_glycsds"/>
</dbReference>
<evidence type="ECO:0000259" key="4">
    <source>
        <dbReference type="Pfam" id="PF22725"/>
    </source>
</evidence>
<keyword evidence="1" id="KW-0560">Oxidoreductase</keyword>
<keyword evidence="2" id="KW-0520">NAD</keyword>
<dbReference type="Gene3D" id="3.40.50.720">
    <property type="entry name" value="NAD(P)-binding Rossmann-like Domain"/>
    <property type="match status" value="1"/>
</dbReference>
<dbReference type="EMBL" id="QJVC01000006">
    <property type="protein sequence ID" value="PYI38708.1"/>
    <property type="molecule type" value="Genomic_DNA"/>
</dbReference>
<dbReference type="Gene3D" id="3.30.360.10">
    <property type="entry name" value="Dihydrodipicolinate Reductase, domain 2"/>
    <property type="match status" value="1"/>
</dbReference>
<dbReference type="Proteomes" id="UP000247980">
    <property type="component" value="Unassembled WGS sequence"/>
</dbReference>
<dbReference type="GO" id="GO:0016491">
    <property type="term" value="F:oxidoreductase activity"/>
    <property type="evidence" value="ECO:0007669"/>
    <property type="project" value="UniProtKB-KW"/>
</dbReference>
<protein>
    <submittedName>
        <fullName evidence="5">Dehydrogenase</fullName>
    </submittedName>
</protein>
<dbReference type="RefSeq" id="WP_110485023.1">
    <property type="nucleotide sequence ID" value="NZ_QJVC01000006.1"/>
</dbReference>
<dbReference type="PANTHER" id="PTHR43818">
    <property type="entry name" value="BCDNA.GH03377"/>
    <property type="match status" value="1"/>
</dbReference>
<keyword evidence="6" id="KW-1185">Reference proteome</keyword>
<evidence type="ECO:0000313" key="6">
    <source>
        <dbReference type="Proteomes" id="UP000247980"/>
    </source>
</evidence>
<dbReference type="AlphaFoldDB" id="A0A2V5IQ53"/>
<evidence type="ECO:0000256" key="1">
    <source>
        <dbReference type="ARBA" id="ARBA00023002"/>
    </source>
</evidence>
<gene>
    <name evidence="5" type="ORF">CVS30_09140</name>
</gene>
<evidence type="ECO:0000256" key="2">
    <source>
        <dbReference type="ARBA" id="ARBA00023027"/>
    </source>
</evidence>
<dbReference type="GO" id="GO:0000166">
    <property type="term" value="F:nucleotide binding"/>
    <property type="evidence" value="ECO:0007669"/>
    <property type="project" value="InterPro"/>
</dbReference>
<dbReference type="SUPFAM" id="SSF55347">
    <property type="entry name" value="Glyceraldehyde-3-phosphate dehydrogenase-like, C-terminal domain"/>
    <property type="match status" value="1"/>
</dbReference>
<dbReference type="SUPFAM" id="SSF51735">
    <property type="entry name" value="NAD(P)-binding Rossmann-fold domains"/>
    <property type="match status" value="1"/>
</dbReference>
<accession>A0A2V5IQ53</accession>
<dbReference type="Pfam" id="PF22725">
    <property type="entry name" value="GFO_IDH_MocA_C3"/>
    <property type="match status" value="1"/>
</dbReference>
<comment type="caution">
    <text evidence="5">The sequence shown here is derived from an EMBL/GenBank/DDBJ whole genome shotgun (WGS) entry which is preliminary data.</text>
</comment>
<dbReference type="OrthoDB" id="9792085at2"/>
<evidence type="ECO:0000313" key="5">
    <source>
        <dbReference type="EMBL" id="PYI38708.1"/>
    </source>
</evidence>
<proteinExistence type="predicted"/>
<feature type="domain" description="GFO/IDH/MocA-like oxidoreductase" evidence="4">
    <location>
        <begin position="148"/>
        <end position="295"/>
    </location>
</feature>
<sequence>MSAQQKPTLRVGMIGYAFMGAAHSHAWRNAHRFFELPFTPELTAIAGRNQSAVEHAAEQMGWASTETDWRALIARDDIDLIDICTPGNTHAEIAIAALKAGKHVLCEKPLANSVAEAEEMTAVAAEAARQGVFAMCGYSYRRTPALALMKRMIAEGKVGTIRHVRAQYLQDWLSDPHAPLTWRMDKTKSGSGALGDIGAHSIDAAQFVTGQHLSGVSAIMETFTSQRPVGGDFVGLGGTGAVDENTAMGPVTVDDAAIFTARFDGGAIGVFEATRAALGRKNAMRLEVNGSLGSLAFDFENMNFLEYYDERDEAGSRGFHRIMVTEPEHPYVGNWWPTGHGLGYEHGFTHQVVDLVTALGAKTQPTPSFEEALGVQRVLAAVEESASNNSNWTTINQEDTP</sequence>
<dbReference type="InterPro" id="IPR000683">
    <property type="entry name" value="Gfo/Idh/MocA-like_OxRdtase_N"/>
</dbReference>
<dbReference type="Pfam" id="PF01408">
    <property type="entry name" value="GFO_IDH_MocA"/>
    <property type="match status" value="1"/>
</dbReference>
<reference evidence="5 6" key="1">
    <citation type="submission" date="2018-05" db="EMBL/GenBank/DDBJ databases">
        <title>Genetic diversity of glacier-inhabiting Cryobacterium bacteria in China and description of Cryobacterium mengkeensis sp. nov. and Arthrobacter glacialis sp. nov.</title>
        <authorList>
            <person name="Liu Q."/>
            <person name="Xin Y.-H."/>
        </authorList>
    </citation>
    <scope>NUCLEOTIDE SEQUENCE [LARGE SCALE GENOMIC DNA]</scope>
    <source>
        <strain evidence="5 6">B7</strain>
    </source>
</reference>
<dbReference type="InterPro" id="IPR055170">
    <property type="entry name" value="GFO_IDH_MocA-like_dom"/>
</dbReference>